<dbReference type="InterPro" id="IPR024364">
    <property type="entry name" value="Baseplate_phage_T4-like"/>
</dbReference>
<dbReference type="KEGG" id="vg:55608467"/>
<evidence type="ECO:0000313" key="1">
    <source>
        <dbReference type="EMBL" id="AXC34389.1"/>
    </source>
</evidence>
<dbReference type="RefSeq" id="YP_009838235.1">
    <property type="nucleotide sequence ID" value="NC_048709.1"/>
</dbReference>
<dbReference type="Pfam" id="PF12322">
    <property type="entry name" value="T4_baseplate"/>
    <property type="match status" value="1"/>
</dbReference>
<organism evidence="1 2">
    <name type="scientific">Vibrio phage YC</name>
    <dbReference type="NCBI Taxonomy" id="2267403"/>
    <lineage>
        <taxon>Viruses</taxon>
        <taxon>Duplodnaviria</taxon>
        <taxon>Heunggongvirae</taxon>
        <taxon>Uroviricota</taxon>
        <taxon>Caudoviricetes</taxon>
        <taxon>Pantevenvirales</taxon>
        <taxon>Ackermannviridae</taxon>
        <taxon>Campanilevirus</taxon>
        <taxon>Campanilevirus YC</taxon>
    </lineage>
</organism>
<accession>A0A384ZRX1</accession>
<reference evidence="1 2" key="1">
    <citation type="submission" date="2018-05" db="EMBL/GenBank/DDBJ databases">
        <title>The genome of Vibrio coralliilyticus phage YC.</title>
        <authorList>
            <person name="Benler S."/>
        </authorList>
    </citation>
    <scope>NUCLEOTIDE SEQUENCE [LARGE SCALE GENOMIC DNA]</scope>
</reference>
<dbReference type="EMBL" id="MH375644">
    <property type="protein sequence ID" value="AXC34389.1"/>
    <property type="molecule type" value="Genomic_DNA"/>
</dbReference>
<dbReference type="GeneID" id="55608467"/>
<proteinExistence type="predicted"/>
<dbReference type="Proteomes" id="UP000260311">
    <property type="component" value="Segment"/>
</dbReference>
<name>A0A384ZRX1_9CAUD</name>
<protein>
    <submittedName>
        <fullName evidence="1">Baseplate hub subunit</fullName>
    </submittedName>
</protein>
<sequence length="240" mass="26806">MTAPLPHIPVIHSSWKAPLVGEIKYKAFMVSQSHPLIMIADSKDATPQERIEAIEKCVNDCLVSDHKAEELPSFILEALWIKIRAISVSDMLNIRYRCKAKDEDGNECENPIPMTFDLTELTIKGELDDKVDIGSGFGVQIRWPSLGMVKELADMASNDPTAVLKVLLKNVYNEEDVWDFSEYTEEALTEWIGNLAIGVKAEIIGKLTTLPYISLRAEAECGKCGKSHTVELKSLHEAFM</sequence>
<evidence type="ECO:0000313" key="2">
    <source>
        <dbReference type="Proteomes" id="UP000260311"/>
    </source>
</evidence>
<keyword evidence="2" id="KW-1185">Reference proteome</keyword>